<dbReference type="AlphaFoldDB" id="A0A3B0VA63"/>
<feature type="transmembrane region" description="Helical" evidence="1">
    <location>
        <begin position="79"/>
        <end position="100"/>
    </location>
</feature>
<accession>A0A3B0VA63</accession>
<feature type="transmembrane region" description="Helical" evidence="1">
    <location>
        <begin position="52"/>
        <end position="72"/>
    </location>
</feature>
<keyword evidence="1" id="KW-0472">Membrane</keyword>
<sequence length="137" mass="14577">MKLNEAIRKAAKALGTAFPMILGILILISLFNTLVPVSSYRILFRGTVFDPVIGATLGSVVAGNPVTSYIISGDFLKQGISLLTVTAFLTAWVTVGIVQLPVEIQFLGKKFALIRNLSAFVLSLLVALLTVIGMGLL</sequence>
<evidence type="ECO:0008006" key="3">
    <source>
        <dbReference type="Google" id="ProtNLM"/>
    </source>
</evidence>
<keyword evidence="1" id="KW-1133">Transmembrane helix</keyword>
<evidence type="ECO:0000313" key="2">
    <source>
        <dbReference type="EMBL" id="VAW28886.1"/>
    </source>
</evidence>
<reference evidence="2" key="1">
    <citation type="submission" date="2018-06" db="EMBL/GenBank/DDBJ databases">
        <authorList>
            <person name="Zhirakovskaya E."/>
        </authorList>
    </citation>
    <scope>NUCLEOTIDE SEQUENCE</scope>
</reference>
<protein>
    <recommendedName>
        <fullName evidence="3">Permease</fullName>
    </recommendedName>
</protein>
<evidence type="ECO:0000256" key="1">
    <source>
        <dbReference type="SAM" id="Phobius"/>
    </source>
</evidence>
<proteinExistence type="predicted"/>
<name>A0A3B0VA63_9ZZZZ</name>
<feature type="transmembrane region" description="Helical" evidence="1">
    <location>
        <begin position="12"/>
        <end position="32"/>
    </location>
</feature>
<dbReference type="EMBL" id="UOET01000293">
    <property type="protein sequence ID" value="VAW28886.1"/>
    <property type="molecule type" value="Genomic_DNA"/>
</dbReference>
<gene>
    <name evidence="2" type="ORF">MNBD_BACTEROID07-2100</name>
</gene>
<feature type="transmembrane region" description="Helical" evidence="1">
    <location>
        <begin position="112"/>
        <end position="136"/>
    </location>
</feature>
<organism evidence="2">
    <name type="scientific">hydrothermal vent metagenome</name>
    <dbReference type="NCBI Taxonomy" id="652676"/>
    <lineage>
        <taxon>unclassified sequences</taxon>
        <taxon>metagenomes</taxon>
        <taxon>ecological metagenomes</taxon>
    </lineage>
</organism>
<keyword evidence="1" id="KW-0812">Transmembrane</keyword>